<accession>A0A319ELW3</accession>
<dbReference type="GO" id="GO:0000976">
    <property type="term" value="F:transcription cis-regulatory region binding"/>
    <property type="evidence" value="ECO:0007669"/>
    <property type="project" value="TreeGrafter"/>
</dbReference>
<evidence type="ECO:0000256" key="3">
    <source>
        <dbReference type="PROSITE-ProRule" id="PRU00023"/>
    </source>
</evidence>
<keyword evidence="1" id="KW-0677">Repeat</keyword>
<dbReference type="InterPro" id="IPR036047">
    <property type="entry name" value="F-box-like_dom_sf"/>
</dbReference>
<protein>
    <submittedName>
        <fullName evidence="5">Ankyrin</fullName>
    </submittedName>
</protein>
<dbReference type="InterPro" id="IPR002110">
    <property type="entry name" value="Ankyrin_rpt"/>
</dbReference>
<organism evidence="5 6">
    <name type="scientific">Aspergillus sclerotiicarbonarius (strain CBS 121057 / IBT 28362)</name>
    <dbReference type="NCBI Taxonomy" id="1448318"/>
    <lineage>
        <taxon>Eukaryota</taxon>
        <taxon>Fungi</taxon>
        <taxon>Dikarya</taxon>
        <taxon>Ascomycota</taxon>
        <taxon>Pezizomycotina</taxon>
        <taxon>Eurotiomycetes</taxon>
        <taxon>Eurotiomycetidae</taxon>
        <taxon>Eurotiales</taxon>
        <taxon>Aspergillaceae</taxon>
        <taxon>Aspergillus</taxon>
        <taxon>Aspergillus subgen. Circumdati</taxon>
    </lineage>
</organism>
<dbReference type="OrthoDB" id="20872at2759"/>
<dbReference type="SUPFAM" id="SSF48403">
    <property type="entry name" value="Ankyrin repeat"/>
    <property type="match status" value="1"/>
</dbReference>
<dbReference type="PANTHER" id="PTHR24193:SF121">
    <property type="entry name" value="ADA2A-CONTAINING COMPLEX COMPONENT 3, ISOFORM D"/>
    <property type="match status" value="1"/>
</dbReference>
<dbReference type="GO" id="GO:0045944">
    <property type="term" value="P:positive regulation of transcription by RNA polymerase II"/>
    <property type="evidence" value="ECO:0007669"/>
    <property type="project" value="TreeGrafter"/>
</dbReference>
<dbReference type="InterPro" id="IPR001810">
    <property type="entry name" value="F-box_dom"/>
</dbReference>
<evidence type="ECO:0000313" key="5">
    <source>
        <dbReference type="EMBL" id="PYI07668.1"/>
    </source>
</evidence>
<evidence type="ECO:0000313" key="6">
    <source>
        <dbReference type="Proteomes" id="UP000248423"/>
    </source>
</evidence>
<dbReference type="AlphaFoldDB" id="A0A319ELW3"/>
<dbReference type="Pfam" id="PF00023">
    <property type="entry name" value="Ank"/>
    <property type="match status" value="1"/>
</dbReference>
<dbReference type="STRING" id="1448318.A0A319ELW3"/>
<dbReference type="SUPFAM" id="SSF81383">
    <property type="entry name" value="F-box domain"/>
    <property type="match status" value="1"/>
</dbReference>
<keyword evidence="6" id="KW-1185">Reference proteome</keyword>
<dbReference type="SMART" id="SM00248">
    <property type="entry name" value="ANK"/>
    <property type="match status" value="7"/>
</dbReference>
<dbReference type="Pfam" id="PF12796">
    <property type="entry name" value="Ank_2"/>
    <property type="match status" value="1"/>
</dbReference>
<reference evidence="5 6" key="1">
    <citation type="submission" date="2018-02" db="EMBL/GenBank/DDBJ databases">
        <title>The genomes of Aspergillus section Nigri reveals drivers in fungal speciation.</title>
        <authorList>
            <consortium name="DOE Joint Genome Institute"/>
            <person name="Vesth T.C."/>
            <person name="Nybo J."/>
            <person name="Theobald S."/>
            <person name="Brandl J."/>
            <person name="Frisvad J.C."/>
            <person name="Nielsen K.F."/>
            <person name="Lyhne E.K."/>
            <person name="Kogle M.E."/>
            <person name="Kuo A."/>
            <person name="Riley R."/>
            <person name="Clum A."/>
            <person name="Nolan M."/>
            <person name="Lipzen A."/>
            <person name="Salamov A."/>
            <person name="Henrissat B."/>
            <person name="Wiebenga A."/>
            <person name="De vries R.P."/>
            <person name="Grigoriev I.V."/>
            <person name="Mortensen U.H."/>
            <person name="Andersen M.R."/>
            <person name="Baker S.E."/>
        </authorList>
    </citation>
    <scope>NUCLEOTIDE SEQUENCE [LARGE SCALE GENOMIC DNA]</scope>
    <source>
        <strain evidence="5 6">CBS 121057</strain>
    </source>
</reference>
<dbReference type="InterPro" id="IPR036770">
    <property type="entry name" value="Ankyrin_rpt-contain_sf"/>
</dbReference>
<dbReference type="EMBL" id="KZ826340">
    <property type="protein sequence ID" value="PYI07668.1"/>
    <property type="molecule type" value="Genomic_DNA"/>
</dbReference>
<keyword evidence="2 3" id="KW-0040">ANK repeat</keyword>
<proteinExistence type="predicted"/>
<dbReference type="PANTHER" id="PTHR24193">
    <property type="entry name" value="ANKYRIN REPEAT PROTEIN"/>
    <property type="match status" value="1"/>
</dbReference>
<gene>
    <name evidence="5" type="ORF">BO78DRAFT_385857</name>
</gene>
<evidence type="ECO:0000256" key="1">
    <source>
        <dbReference type="ARBA" id="ARBA00022737"/>
    </source>
</evidence>
<feature type="repeat" description="ANK" evidence="3">
    <location>
        <begin position="248"/>
        <end position="276"/>
    </location>
</feature>
<evidence type="ECO:0000256" key="2">
    <source>
        <dbReference type="ARBA" id="ARBA00023043"/>
    </source>
</evidence>
<dbReference type="Proteomes" id="UP000248423">
    <property type="component" value="Unassembled WGS sequence"/>
</dbReference>
<dbReference type="GO" id="GO:0005634">
    <property type="term" value="C:nucleus"/>
    <property type="evidence" value="ECO:0007669"/>
    <property type="project" value="TreeGrafter"/>
</dbReference>
<name>A0A319ELW3_ASPSB</name>
<evidence type="ECO:0000259" key="4">
    <source>
        <dbReference type="PROSITE" id="PS50181"/>
    </source>
</evidence>
<dbReference type="PROSITE" id="PS50181">
    <property type="entry name" value="FBOX"/>
    <property type="match status" value="1"/>
</dbReference>
<dbReference type="PROSITE" id="PS50088">
    <property type="entry name" value="ANK_REPEAT"/>
    <property type="match status" value="1"/>
</dbReference>
<dbReference type="InterPro" id="IPR050663">
    <property type="entry name" value="Ankyrin-SOCS_Box"/>
</dbReference>
<dbReference type="Gene3D" id="1.25.40.20">
    <property type="entry name" value="Ankyrin repeat-containing domain"/>
    <property type="match status" value="2"/>
</dbReference>
<dbReference type="VEuPathDB" id="FungiDB:BO78DRAFT_385857"/>
<feature type="domain" description="F-box" evidence="4">
    <location>
        <begin position="17"/>
        <end position="68"/>
    </location>
</feature>
<sequence>MSLVNLFKSLLSPPVDKMKLTDLPVEMVLGCLSYLRLEELLPIRLVSHNLFHITSVPEHLSDSLMSRLLRQEIIQDEEIQRHVADIVTQLQKSAKGNELTQCTIPNCYQAISTALTIHNGRAWVLQNRHNTVPWLKDWDHSTMIILAAWMGLTNVVKAALSQSTDANSSHFRLGNLLYAAAYTKDVAMTKDLISYGVSRQRREGVYGDALQLAAYRDSEEIIRVLLASEPRLRASIASDVAYGCFGGAFHAAAAAGNDKLVKMLLERKANPNIPGRLHRTPMFLAARSGRAGVVRQLIENREADPNTSDYMNHSPLLVAVQEGNESVVRVLLGCEYVHVNAAGVKGITPTALLAAAMNGSVRLVKLLLDRPDIDVNRTGQSSPPS</sequence>